<keyword evidence="3" id="KW-0169">Cobalamin biosynthesis</keyword>
<comment type="pathway">
    <text evidence="1">Cofactor biosynthesis; adenosylcobalamin biosynthesis.</text>
</comment>
<dbReference type="SUPFAM" id="SSF53790">
    <property type="entry name" value="Tetrapyrrole methylase"/>
    <property type="match status" value="1"/>
</dbReference>
<evidence type="ECO:0000259" key="8">
    <source>
        <dbReference type="Pfam" id="PF00590"/>
    </source>
</evidence>
<dbReference type="InterPro" id="IPR014777">
    <property type="entry name" value="4pyrrole_Mease_sub1"/>
</dbReference>
<dbReference type="PANTHER" id="PTHR45790">
    <property type="entry name" value="SIROHEME SYNTHASE-RELATED"/>
    <property type="match status" value="1"/>
</dbReference>
<dbReference type="NCBIfam" id="TIGR01469">
    <property type="entry name" value="cobA_cysG_Cterm"/>
    <property type="match status" value="1"/>
</dbReference>
<evidence type="ECO:0000256" key="3">
    <source>
        <dbReference type="ARBA" id="ARBA00022573"/>
    </source>
</evidence>
<dbReference type="InterPro" id="IPR014776">
    <property type="entry name" value="4pyrrole_Mease_sub2"/>
</dbReference>
<dbReference type="GO" id="GO:0019354">
    <property type="term" value="P:siroheme biosynthetic process"/>
    <property type="evidence" value="ECO:0007669"/>
    <property type="project" value="InterPro"/>
</dbReference>
<evidence type="ECO:0000256" key="4">
    <source>
        <dbReference type="ARBA" id="ARBA00022603"/>
    </source>
</evidence>
<name>A0A2R6AAE0_9ARCH</name>
<comment type="caution">
    <text evidence="9">The sequence shown here is derived from an EMBL/GenBank/DDBJ whole genome shotgun (WGS) entry which is preliminary data.</text>
</comment>
<dbReference type="InterPro" id="IPR006366">
    <property type="entry name" value="CobA/CysG_C"/>
</dbReference>
<dbReference type="GO" id="GO:0009236">
    <property type="term" value="P:cobalamin biosynthetic process"/>
    <property type="evidence" value="ECO:0007669"/>
    <property type="project" value="UniProtKB-UniPathway"/>
</dbReference>
<dbReference type="EMBL" id="NEXC01000030">
    <property type="protein sequence ID" value="PSN83263.1"/>
    <property type="molecule type" value="Genomic_DNA"/>
</dbReference>
<dbReference type="NCBIfam" id="NF004790">
    <property type="entry name" value="PRK06136.1"/>
    <property type="match status" value="1"/>
</dbReference>
<dbReference type="InterPro" id="IPR006362">
    <property type="entry name" value="Cbl_synth_CobM/CibF"/>
</dbReference>
<evidence type="ECO:0000313" key="9">
    <source>
        <dbReference type="EMBL" id="PSN83263.1"/>
    </source>
</evidence>
<dbReference type="Gene3D" id="3.30.950.10">
    <property type="entry name" value="Methyltransferase, Cobalt-precorrin-4 Transmethylase, Domain 2"/>
    <property type="match status" value="1"/>
</dbReference>
<gene>
    <name evidence="9" type="primary">cbiF</name>
    <name evidence="9" type="ORF">B9Q01_05345</name>
</gene>
<reference evidence="9 10" key="1">
    <citation type="submission" date="2017-04" db="EMBL/GenBank/DDBJ databases">
        <title>Novel microbial lineages endemic to geothermal iron-oxide mats fill important gaps in the evolutionary history of Archaea.</title>
        <authorList>
            <person name="Jay Z.J."/>
            <person name="Beam J.P."/>
            <person name="Dlakic M."/>
            <person name="Rusch D.B."/>
            <person name="Kozubal M.A."/>
            <person name="Inskeep W.P."/>
        </authorList>
    </citation>
    <scope>NUCLEOTIDE SEQUENCE [LARGE SCALE GENOMIC DNA]</scope>
    <source>
        <strain evidence="9">OSP_D</strain>
    </source>
</reference>
<keyword evidence="6" id="KW-0949">S-adenosyl-L-methionine</keyword>
<dbReference type="Pfam" id="PF00590">
    <property type="entry name" value="TP_methylase"/>
    <property type="match status" value="1"/>
</dbReference>
<keyword evidence="5 7" id="KW-0808">Transferase</keyword>
<evidence type="ECO:0000256" key="7">
    <source>
        <dbReference type="RuleBase" id="RU003960"/>
    </source>
</evidence>
<dbReference type="Gene3D" id="3.40.1010.10">
    <property type="entry name" value="Cobalt-precorrin-4 Transmethylase, Domain 1"/>
    <property type="match status" value="1"/>
</dbReference>
<dbReference type="InterPro" id="IPR000878">
    <property type="entry name" value="4pyrrol_Mease"/>
</dbReference>
<dbReference type="GO" id="GO:0032259">
    <property type="term" value="P:methylation"/>
    <property type="evidence" value="ECO:0007669"/>
    <property type="project" value="UniProtKB-KW"/>
</dbReference>
<organism evidence="9 10">
    <name type="scientific">Candidatus Marsarchaeota G1 archaeon OSP_D</name>
    <dbReference type="NCBI Taxonomy" id="1978155"/>
    <lineage>
        <taxon>Archaea</taxon>
        <taxon>Candidatus Marsarchaeota</taxon>
        <taxon>Candidatus Marsarchaeota group 1</taxon>
    </lineage>
</organism>
<feature type="domain" description="Tetrapyrrole methylase" evidence="8">
    <location>
        <begin position="4"/>
        <end position="211"/>
    </location>
</feature>
<dbReference type="UniPathway" id="UPA00148"/>
<proteinExistence type="inferred from homology"/>
<dbReference type="CDD" id="cd11641">
    <property type="entry name" value="Precorrin-4_C11-MT"/>
    <property type="match status" value="1"/>
</dbReference>
<evidence type="ECO:0000313" key="10">
    <source>
        <dbReference type="Proteomes" id="UP000240880"/>
    </source>
</evidence>
<comment type="similarity">
    <text evidence="2 7">Belongs to the precorrin methyltransferase family.</text>
</comment>
<evidence type="ECO:0000256" key="6">
    <source>
        <dbReference type="ARBA" id="ARBA00022691"/>
    </source>
</evidence>
<dbReference type="PROSITE" id="PS00840">
    <property type="entry name" value="SUMT_2"/>
    <property type="match status" value="1"/>
</dbReference>
<evidence type="ECO:0000256" key="5">
    <source>
        <dbReference type="ARBA" id="ARBA00022679"/>
    </source>
</evidence>
<dbReference type="NCBIfam" id="TIGR01465">
    <property type="entry name" value="cobM_cbiF"/>
    <property type="match status" value="1"/>
</dbReference>
<dbReference type="GO" id="GO:0046026">
    <property type="term" value="F:precorrin-4 C11-methyltransferase activity"/>
    <property type="evidence" value="ECO:0007669"/>
    <property type="project" value="InterPro"/>
</dbReference>
<evidence type="ECO:0000256" key="2">
    <source>
        <dbReference type="ARBA" id="ARBA00005879"/>
    </source>
</evidence>
<dbReference type="PANTHER" id="PTHR45790:SF4">
    <property type="entry name" value="COBALT-PRECORRIN-4 C(11)-METHYLTRANSFERASE"/>
    <property type="match status" value="1"/>
</dbReference>
<keyword evidence="4 7" id="KW-0489">Methyltransferase</keyword>
<evidence type="ECO:0000256" key="1">
    <source>
        <dbReference type="ARBA" id="ARBA00004953"/>
    </source>
</evidence>
<dbReference type="AlphaFoldDB" id="A0A2R6AAE0"/>
<dbReference type="InterPro" id="IPR035996">
    <property type="entry name" value="4pyrrol_Methylase_sf"/>
</dbReference>
<sequence>MNSKVYFIGVGPGDPELITVKALKALKQADVVIYAGSLINPEILKYAKKDAKIYDSAKMDREEIIRVMVEEVKRGKIVARLHPGDPHIYGALKEQQDALKKEGVSYTVIPGVSSFLAAAAALDTELTLPGVSQTIIITRASYRATPVPDSENLESLARHKATLVIFTGIQLIERIVDELLKGGYPPETPVGVVYKASWPEQIVLKGTLQNIVKMVKDARIYRTALIIVGEVVEPKRYELSKLYDPRFTHSYRKARKVEE</sequence>
<accession>A0A2R6AAE0</accession>
<dbReference type="Proteomes" id="UP000240880">
    <property type="component" value="Unassembled WGS sequence"/>
</dbReference>
<dbReference type="InterPro" id="IPR050161">
    <property type="entry name" value="Siro_Cobalamin_biosynth"/>
</dbReference>
<protein>
    <submittedName>
        <fullName evidence="9">Cobalt-precorrin-4 C(11)-methyltransferase</fullName>
    </submittedName>
</protein>
<dbReference type="InterPro" id="IPR003043">
    <property type="entry name" value="Uropor_MeTrfase_CS"/>
</dbReference>